<dbReference type="SUPFAM" id="SSF52540">
    <property type="entry name" value="P-loop containing nucleoside triphosphate hydrolases"/>
    <property type="match status" value="1"/>
</dbReference>
<evidence type="ECO:0000256" key="4">
    <source>
        <dbReference type="SAM" id="Coils"/>
    </source>
</evidence>
<organism evidence="6 7">
    <name type="scientific">Acacia crassicarpa</name>
    <name type="common">northern wattle</name>
    <dbReference type="NCBI Taxonomy" id="499986"/>
    <lineage>
        <taxon>Eukaryota</taxon>
        <taxon>Viridiplantae</taxon>
        <taxon>Streptophyta</taxon>
        <taxon>Embryophyta</taxon>
        <taxon>Tracheophyta</taxon>
        <taxon>Spermatophyta</taxon>
        <taxon>Magnoliopsida</taxon>
        <taxon>eudicotyledons</taxon>
        <taxon>Gunneridae</taxon>
        <taxon>Pentapetalae</taxon>
        <taxon>rosids</taxon>
        <taxon>fabids</taxon>
        <taxon>Fabales</taxon>
        <taxon>Fabaceae</taxon>
        <taxon>Caesalpinioideae</taxon>
        <taxon>mimosoid clade</taxon>
        <taxon>Acacieae</taxon>
        <taxon>Acacia</taxon>
    </lineage>
</organism>
<evidence type="ECO:0000313" key="6">
    <source>
        <dbReference type="EMBL" id="KAK4259566.1"/>
    </source>
</evidence>
<dbReference type="GO" id="GO:0006952">
    <property type="term" value="P:defense response"/>
    <property type="evidence" value="ECO:0007669"/>
    <property type="project" value="UniProtKB-KW"/>
</dbReference>
<proteinExistence type="predicted"/>
<name>A0AAE1IX65_9FABA</name>
<reference evidence="6" key="1">
    <citation type="submission" date="2023-10" db="EMBL/GenBank/DDBJ databases">
        <title>Chromosome-level genome of the transformable northern wattle, Acacia crassicarpa.</title>
        <authorList>
            <person name="Massaro I."/>
            <person name="Sinha N.R."/>
            <person name="Poethig S."/>
            <person name="Leichty A.R."/>
        </authorList>
    </citation>
    <scope>NUCLEOTIDE SEQUENCE</scope>
    <source>
        <strain evidence="6">Acra3RX</strain>
        <tissue evidence="6">Leaf</tissue>
    </source>
</reference>
<evidence type="ECO:0000256" key="3">
    <source>
        <dbReference type="ARBA" id="ARBA00022840"/>
    </source>
</evidence>
<dbReference type="InterPro" id="IPR003593">
    <property type="entry name" value="AAA+_ATPase"/>
</dbReference>
<feature type="coiled-coil region" evidence="4">
    <location>
        <begin position="40"/>
        <end position="67"/>
    </location>
</feature>
<keyword evidence="1" id="KW-0547">Nucleotide-binding</keyword>
<dbReference type="GO" id="GO:0005524">
    <property type="term" value="F:ATP binding"/>
    <property type="evidence" value="ECO:0007669"/>
    <property type="project" value="UniProtKB-KW"/>
</dbReference>
<evidence type="ECO:0000256" key="2">
    <source>
        <dbReference type="ARBA" id="ARBA00022821"/>
    </source>
</evidence>
<evidence type="ECO:0000256" key="1">
    <source>
        <dbReference type="ARBA" id="ARBA00022741"/>
    </source>
</evidence>
<evidence type="ECO:0000259" key="5">
    <source>
        <dbReference type="SMART" id="SM00382"/>
    </source>
</evidence>
<keyword evidence="4" id="KW-0175">Coiled coil</keyword>
<dbReference type="PRINTS" id="PR00364">
    <property type="entry name" value="DISEASERSIST"/>
</dbReference>
<dbReference type="InterPro" id="IPR050905">
    <property type="entry name" value="Plant_NBS-LRR"/>
</dbReference>
<sequence length="530" mass="60435">MDPTCGLVDKFRDLVLNLAWEQLCYLIYYHRNIDQLNRQLLKLTLERISVQHRIDEAENNGEQTEDNVLHWLHEVDELSNQVQKFHGESQAKSACNITSCPNPWLRYKLSKRAEAIAQEAVKIYGNRNFDRVSYRAPLPSMPELTNREGNEGIDSRVRIMNQILEELRKPGVNMIGLCGLGGVGKTTIAKEVAKNQKIFEKVIMATVSQELNIQKIQGQIAEKLSMKLNEKDEDVRVVRLCERLKQEKNMLLILDDLWEELDLGKVGVERNSKINEGCKILLTSRNETMLSKSMKCQTIISMGVVSKDEAWELFQSIAKLSIESSNTNLKSIATKIVQKCGGLPLAIGTAAKALKDKNIEGLRDYLLRLKHPLARSVTGIKEVDTILKLSYEPLSPEDKYIFLLFAILSHDPSIEDLLMYSVRLDILKHTQDMGDARNAIFLIVGKLKSLNLFLDSFSSHHFTMHDVFRDVALSIAFEELNAFIVSHSRLNEWPDEIDLQCRRGICLQESDICDLPEELHGPILEFFFAK</sequence>
<protein>
    <recommendedName>
        <fullName evidence="5">AAA+ ATPase domain-containing protein</fullName>
    </recommendedName>
</protein>
<accession>A0AAE1IX65</accession>
<dbReference type="EMBL" id="JAWXYG010000011">
    <property type="protein sequence ID" value="KAK4259566.1"/>
    <property type="molecule type" value="Genomic_DNA"/>
</dbReference>
<dbReference type="Proteomes" id="UP001293593">
    <property type="component" value="Unassembled WGS sequence"/>
</dbReference>
<dbReference type="InterPro" id="IPR027417">
    <property type="entry name" value="P-loop_NTPase"/>
</dbReference>
<dbReference type="GO" id="GO:0043531">
    <property type="term" value="F:ADP binding"/>
    <property type="evidence" value="ECO:0007669"/>
    <property type="project" value="InterPro"/>
</dbReference>
<keyword evidence="7" id="KW-1185">Reference proteome</keyword>
<dbReference type="PANTHER" id="PTHR33463">
    <property type="entry name" value="NB-ARC DOMAIN-CONTAINING PROTEIN-RELATED"/>
    <property type="match status" value="1"/>
</dbReference>
<feature type="domain" description="AAA+ ATPase" evidence="5">
    <location>
        <begin position="171"/>
        <end position="373"/>
    </location>
</feature>
<comment type="caution">
    <text evidence="6">The sequence shown here is derived from an EMBL/GenBank/DDBJ whole genome shotgun (WGS) entry which is preliminary data.</text>
</comment>
<dbReference type="InterPro" id="IPR002182">
    <property type="entry name" value="NB-ARC"/>
</dbReference>
<dbReference type="Gene3D" id="1.10.8.430">
    <property type="entry name" value="Helical domain of apoptotic protease-activating factors"/>
    <property type="match status" value="1"/>
</dbReference>
<dbReference type="PANTHER" id="PTHR33463:SF136">
    <property type="entry name" value="NB-ARC DOMAIN-CONTAINING PROTEIN"/>
    <property type="match status" value="1"/>
</dbReference>
<gene>
    <name evidence="6" type="ORF">QN277_005885</name>
</gene>
<dbReference type="InterPro" id="IPR042197">
    <property type="entry name" value="Apaf_helical"/>
</dbReference>
<dbReference type="FunFam" id="3.40.50.300:FF:001091">
    <property type="entry name" value="Probable disease resistance protein At1g61300"/>
    <property type="match status" value="1"/>
</dbReference>
<keyword evidence="3" id="KW-0067">ATP-binding</keyword>
<evidence type="ECO:0000313" key="7">
    <source>
        <dbReference type="Proteomes" id="UP001293593"/>
    </source>
</evidence>
<dbReference type="Gene3D" id="3.40.50.300">
    <property type="entry name" value="P-loop containing nucleotide triphosphate hydrolases"/>
    <property type="match status" value="1"/>
</dbReference>
<dbReference type="AlphaFoldDB" id="A0AAE1IX65"/>
<dbReference type="Pfam" id="PF00931">
    <property type="entry name" value="NB-ARC"/>
    <property type="match status" value="1"/>
</dbReference>
<keyword evidence="2" id="KW-0611">Plant defense</keyword>
<dbReference type="SMART" id="SM00382">
    <property type="entry name" value="AAA"/>
    <property type="match status" value="1"/>
</dbReference>